<keyword evidence="3" id="KW-1185">Reference proteome</keyword>
<keyword evidence="1" id="KW-0732">Signal</keyword>
<dbReference type="EMBL" id="CAXAMM010004773">
    <property type="protein sequence ID" value="CAK9004864.1"/>
    <property type="molecule type" value="Genomic_DNA"/>
</dbReference>
<comment type="caution">
    <text evidence="2">The sequence shown here is derived from an EMBL/GenBank/DDBJ whole genome shotgun (WGS) entry which is preliminary data.</text>
</comment>
<accession>A0ABP0IQM0</accession>
<protein>
    <submittedName>
        <fullName evidence="2">Uncharacterized protein LOC106155567</fullName>
    </submittedName>
</protein>
<evidence type="ECO:0000313" key="3">
    <source>
        <dbReference type="Proteomes" id="UP001642464"/>
    </source>
</evidence>
<feature type="signal peptide" evidence="1">
    <location>
        <begin position="1"/>
        <end position="24"/>
    </location>
</feature>
<reference evidence="2 3" key="1">
    <citation type="submission" date="2024-02" db="EMBL/GenBank/DDBJ databases">
        <authorList>
            <person name="Chen Y."/>
            <person name="Shah S."/>
            <person name="Dougan E. K."/>
            <person name="Thang M."/>
            <person name="Chan C."/>
        </authorList>
    </citation>
    <scope>NUCLEOTIDE SEQUENCE [LARGE SCALE GENOMIC DNA]</scope>
</reference>
<organism evidence="2 3">
    <name type="scientific">Durusdinium trenchii</name>
    <dbReference type="NCBI Taxonomy" id="1381693"/>
    <lineage>
        <taxon>Eukaryota</taxon>
        <taxon>Sar</taxon>
        <taxon>Alveolata</taxon>
        <taxon>Dinophyceae</taxon>
        <taxon>Suessiales</taxon>
        <taxon>Symbiodiniaceae</taxon>
        <taxon>Durusdinium</taxon>
    </lineage>
</organism>
<evidence type="ECO:0000313" key="2">
    <source>
        <dbReference type="EMBL" id="CAK9004864.1"/>
    </source>
</evidence>
<sequence length="365" mass="41824">MLSSGLLSYRFWLKFFSFCLSALGQQLVTRKQDMGCAASSKQEVTKVYLTTPVVRFRDSTDDDDLILLESGAPVFRKTTGRDLILKDESLPAGRHSLKELAICSNVVLVPPHVAFTVEWESGRPHGQMELPGSFNGIVPIALATPEFLAYYGATLTSQFSTEMITLKAQHELIEFEYSPNYKEKWVLNPDFGPGALGLEKHEFPHLECPLDENSGILLLAKYEHKELHLTGFRIPAYHTIYLAPQVIHSNDHLRNRWKTMLTSFTDEEREKGLDDIDHVLLKQKHADGSLVPAELQLRKQHFLWIWSSTFKVCNASMPQTLHLLELAWKWKMVPWKPIFLYSPNSLLLGFYLRKKRAGHTHWPRP</sequence>
<evidence type="ECO:0000256" key="1">
    <source>
        <dbReference type="SAM" id="SignalP"/>
    </source>
</evidence>
<dbReference type="Proteomes" id="UP001642464">
    <property type="component" value="Unassembled WGS sequence"/>
</dbReference>
<name>A0ABP0IQM0_9DINO</name>
<feature type="chain" id="PRO_5045203325" evidence="1">
    <location>
        <begin position="25"/>
        <end position="365"/>
    </location>
</feature>
<proteinExistence type="predicted"/>
<gene>
    <name evidence="2" type="ORF">SCF082_LOCUS8355</name>
</gene>